<comment type="similarity">
    <text evidence="1">Belongs to the 'phage' integrase family.</text>
</comment>
<comment type="caution">
    <text evidence="8">The sequence shown here is derived from an EMBL/GenBank/DDBJ whole genome shotgun (WGS) entry which is preliminary data.</text>
</comment>
<dbReference type="GO" id="GO:0015074">
    <property type="term" value="P:DNA integration"/>
    <property type="evidence" value="ECO:0007669"/>
    <property type="project" value="UniProtKB-KW"/>
</dbReference>
<dbReference type="InterPro" id="IPR025166">
    <property type="entry name" value="Integrase_DNA_bind_dom"/>
</dbReference>
<dbReference type="PANTHER" id="PTHR30629">
    <property type="entry name" value="PROPHAGE INTEGRASE"/>
    <property type="match status" value="1"/>
</dbReference>
<evidence type="ECO:0000313" key="9">
    <source>
        <dbReference type="Proteomes" id="UP000242847"/>
    </source>
</evidence>
<dbReference type="PANTHER" id="PTHR30629:SF2">
    <property type="entry name" value="PROPHAGE INTEGRASE INTS-RELATED"/>
    <property type="match status" value="1"/>
</dbReference>
<evidence type="ECO:0000256" key="3">
    <source>
        <dbReference type="ARBA" id="ARBA00023125"/>
    </source>
</evidence>
<dbReference type="PROSITE" id="PS51898">
    <property type="entry name" value="TYR_RECOMBINASE"/>
    <property type="match status" value="1"/>
</dbReference>
<dbReference type="InterPro" id="IPR002104">
    <property type="entry name" value="Integrase_catalytic"/>
</dbReference>
<feature type="domain" description="Core-binding (CB)" evidence="7">
    <location>
        <begin position="106"/>
        <end position="186"/>
    </location>
</feature>
<sequence length="462" mass="53761">MTIRQPMNELTVKRLKYDPKQGRFEYLDPPMHGHGTFGVRVNKTSKSFILLYSFHNHPRRLTLGKYPAMSLTEAREQAAQAINLLAQGIDPGQKKVAELFEYRESPTFAEAAAIYLDHVKLKNSERTLHEYKRLLEVDFIPHLGRMKMVDIKRKQVIALLDEKAKTAGIQANRNLAVIRAMFNFCVDRDILDATPLVQMKKLVKDVPRERTLNRHELVWFLRELTAPYLNENTRFALLLSLMLAQRSGRIVEMRWVDLDFYDSMWDRSGKFEKNNNPIAIPLSDEVMGILKYLKNKQRKQIEDHKKKGNEFASRTGQYVFPGRFPGQAQTQPSLNRAMHRMYTAYVKDMDRVEHEGLLRVADGYPRPVVHDLRRTATTHMTSRGLGKDVRSRILNHKDMSVDAVYDRYAYFDEKAEALSEWHAFLRGLFEREFDGKSWIEVYGDKLNELEPSQLDDAMTPTP</sequence>
<keyword evidence="3 5" id="KW-0238">DNA-binding</keyword>
<dbReference type="InterPro" id="IPR050808">
    <property type="entry name" value="Phage_Integrase"/>
</dbReference>
<dbReference type="SUPFAM" id="SSF56349">
    <property type="entry name" value="DNA breaking-rejoining enzymes"/>
    <property type="match status" value="1"/>
</dbReference>
<evidence type="ECO:0000256" key="1">
    <source>
        <dbReference type="ARBA" id="ARBA00008857"/>
    </source>
</evidence>
<dbReference type="InterPro" id="IPR004107">
    <property type="entry name" value="Integrase_SAM-like_N"/>
</dbReference>
<dbReference type="Pfam" id="PF14659">
    <property type="entry name" value="Phage_int_SAM_3"/>
    <property type="match status" value="1"/>
</dbReference>
<dbReference type="InterPro" id="IPR038488">
    <property type="entry name" value="Integrase_DNA-bd_sf"/>
</dbReference>
<dbReference type="GO" id="GO:0006310">
    <property type="term" value="P:DNA recombination"/>
    <property type="evidence" value="ECO:0007669"/>
    <property type="project" value="UniProtKB-KW"/>
</dbReference>
<dbReference type="Pfam" id="PF13356">
    <property type="entry name" value="Arm-DNA-bind_3"/>
    <property type="match status" value="1"/>
</dbReference>
<accession>A0A1S8DC51</accession>
<evidence type="ECO:0000259" key="7">
    <source>
        <dbReference type="PROSITE" id="PS51900"/>
    </source>
</evidence>
<keyword evidence="2" id="KW-0229">DNA integration</keyword>
<reference evidence="8 9" key="1">
    <citation type="submission" date="2017-01" db="EMBL/GenBank/DDBJ databases">
        <title>Draft genome sequence of Pseudomonas pachastrellae type strain CCUG 46540T from a deep sea.</title>
        <authorList>
            <person name="Gomila M."/>
            <person name="Mulet M."/>
            <person name="Lalucat J."/>
            <person name="Garcia-Valdes E."/>
        </authorList>
    </citation>
    <scope>NUCLEOTIDE SEQUENCE [LARGE SCALE GENOMIC DNA]</scope>
    <source>
        <strain evidence="8 9">CCUG 46540</strain>
    </source>
</reference>
<dbReference type="Gene3D" id="3.30.160.390">
    <property type="entry name" value="Integrase, DNA-binding domain"/>
    <property type="match status" value="1"/>
</dbReference>
<evidence type="ECO:0000313" key="8">
    <source>
        <dbReference type="EMBL" id="ONM42366.1"/>
    </source>
</evidence>
<dbReference type="InterPro" id="IPR010998">
    <property type="entry name" value="Integrase_recombinase_N"/>
</dbReference>
<dbReference type="InterPro" id="IPR011010">
    <property type="entry name" value="DNA_brk_join_enz"/>
</dbReference>
<dbReference type="RefSeq" id="WP_083729484.1">
    <property type="nucleotide sequence ID" value="NZ_FOUD01000046.1"/>
</dbReference>
<dbReference type="PROSITE" id="PS51900">
    <property type="entry name" value="CB"/>
    <property type="match status" value="1"/>
</dbReference>
<keyword evidence="4" id="KW-0233">DNA recombination</keyword>
<keyword evidence="9" id="KW-1185">Reference proteome</keyword>
<gene>
    <name evidence="8" type="ORF">BXT89_18385</name>
</gene>
<dbReference type="GO" id="GO:0003677">
    <property type="term" value="F:DNA binding"/>
    <property type="evidence" value="ECO:0007669"/>
    <property type="project" value="UniProtKB-UniRule"/>
</dbReference>
<dbReference type="InterPro" id="IPR013762">
    <property type="entry name" value="Integrase-like_cat_sf"/>
</dbReference>
<evidence type="ECO:0000256" key="2">
    <source>
        <dbReference type="ARBA" id="ARBA00022908"/>
    </source>
</evidence>
<dbReference type="Gene3D" id="1.10.443.10">
    <property type="entry name" value="Intergrase catalytic core"/>
    <property type="match status" value="1"/>
</dbReference>
<proteinExistence type="inferred from homology"/>
<dbReference type="Pfam" id="PF00589">
    <property type="entry name" value="Phage_integrase"/>
    <property type="match status" value="1"/>
</dbReference>
<dbReference type="InterPro" id="IPR044068">
    <property type="entry name" value="CB"/>
</dbReference>
<feature type="domain" description="Tyr recombinase" evidence="6">
    <location>
        <begin position="207"/>
        <end position="419"/>
    </location>
</feature>
<dbReference type="OrthoDB" id="9795573at2"/>
<dbReference type="Proteomes" id="UP000242847">
    <property type="component" value="Unassembled WGS sequence"/>
</dbReference>
<protein>
    <submittedName>
        <fullName evidence="8">Integrase</fullName>
    </submittedName>
</protein>
<name>A0A1S8DC51_9GAMM</name>
<evidence type="ECO:0000256" key="4">
    <source>
        <dbReference type="ARBA" id="ARBA00023172"/>
    </source>
</evidence>
<evidence type="ECO:0000259" key="6">
    <source>
        <dbReference type="PROSITE" id="PS51898"/>
    </source>
</evidence>
<evidence type="ECO:0000256" key="5">
    <source>
        <dbReference type="PROSITE-ProRule" id="PRU01248"/>
    </source>
</evidence>
<dbReference type="Gene3D" id="1.10.150.130">
    <property type="match status" value="1"/>
</dbReference>
<dbReference type="EMBL" id="MUBC01000092">
    <property type="protein sequence ID" value="ONM42366.1"/>
    <property type="molecule type" value="Genomic_DNA"/>
</dbReference>
<dbReference type="STRING" id="254161.SAMN05216256_1461"/>
<organism evidence="8 9">
    <name type="scientific">Halopseudomonas pachastrellae</name>
    <dbReference type="NCBI Taxonomy" id="254161"/>
    <lineage>
        <taxon>Bacteria</taxon>
        <taxon>Pseudomonadati</taxon>
        <taxon>Pseudomonadota</taxon>
        <taxon>Gammaproteobacteria</taxon>
        <taxon>Pseudomonadales</taxon>
        <taxon>Pseudomonadaceae</taxon>
        <taxon>Halopseudomonas</taxon>
    </lineage>
</organism>
<dbReference type="AlphaFoldDB" id="A0A1S8DC51"/>